<accession>A0A0L0N0I4</accession>
<dbReference type="GO" id="GO:0050660">
    <property type="term" value="F:flavin adenine dinucleotide binding"/>
    <property type="evidence" value="ECO:0007669"/>
    <property type="project" value="InterPro"/>
</dbReference>
<dbReference type="OrthoDB" id="10254877at2759"/>
<dbReference type="SMART" id="SM00066">
    <property type="entry name" value="GAL4"/>
    <property type="match status" value="1"/>
</dbReference>
<dbReference type="Pfam" id="PF00441">
    <property type="entry name" value="Acyl-CoA_dh_1"/>
    <property type="match status" value="1"/>
</dbReference>
<dbReference type="Proteomes" id="UP000036947">
    <property type="component" value="Unassembled WGS sequence"/>
</dbReference>
<dbReference type="InterPro" id="IPR036250">
    <property type="entry name" value="AcylCo_DH-like_C"/>
</dbReference>
<feature type="domain" description="Zn(2)-C6 fungal-type" evidence="9">
    <location>
        <begin position="471"/>
        <end position="501"/>
    </location>
</feature>
<dbReference type="SUPFAM" id="SSF57701">
    <property type="entry name" value="Zn2/Cys6 DNA-binding domain"/>
    <property type="match status" value="1"/>
</dbReference>
<dbReference type="SMART" id="SM00906">
    <property type="entry name" value="Fungal_trans"/>
    <property type="match status" value="1"/>
</dbReference>
<dbReference type="GO" id="GO:0005737">
    <property type="term" value="C:cytoplasm"/>
    <property type="evidence" value="ECO:0007669"/>
    <property type="project" value="TreeGrafter"/>
</dbReference>
<dbReference type="PROSITE" id="PS50048">
    <property type="entry name" value="ZN2_CY6_FUNGAL_2"/>
    <property type="match status" value="1"/>
</dbReference>
<keyword evidence="4" id="KW-0479">Metal-binding</keyword>
<dbReference type="GO" id="GO:0003677">
    <property type="term" value="F:DNA binding"/>
    <property type="evidence" value="ECO:0007669"/>
    <property type="project" value="InterPro"/>
</dbReference>
<keyword evidence="11" id="KW-1185">Reference proteome</keyword>
<dbReference type="GO" id="GO:0006351">
    <property type="term" value="P:DNA-templated transcription"/>
    <property type="evidence" value="ECO:0007669"/>
    <property type="project" value="InterPro"/>
</dbReference>
<dbReference type="CDD" id="cd12148">
    <property type="entry name" value="fungal_TF_MHR"/>
    <property type="match status" value="1"/>
</dbReference>
<dbReference type="Gene3D" id="4.10.240.10">
    <property type="entry name" value="Zn(2)-C6 fungal-type DNA-binding domain"/>
    <property type="match status" value="1"/>
</dbReference>
<evidence type="ECO:0000256" key="3">
    <source>
        <dbReference type="ARBA" id="ARBA00022630"/>
    </source>
</evidence>
<evidence type="ECO:0000256" key="5">
    <source>
        <dbReference type="ARBA" id="ARBA00022827"/>
    </source>
</evidence>
<organism evidence="10 11">
    <name type="scientific">Tolypocladium ophioglossoides (strain CBS 100239)</name>
    <name type="common">Snaketongue truffleclub</name>
    <name type="synonym">Elaphocordyceps ophioglossoides</name>
    <dbReference type="NCBI Taxonomy" id="1163406"/>
    <lineage>
        <taxon>Eukaryota</taxon>
        <taxon>Fungi</taxon>
        <taxon>Dikarya</taxon>
        <taxon>Ascomycota</taxon>
        <taxon>Pezizomycotina</taxon>
        <taxon>Sordariomycetes</taxon>
        <taxon>Hypocreomycetidae</taxon>
        <taxon>Hypocreales</taxon>
        <taxon>Ophiocordycipitaceae</taxon>
        <taxon>Tolypocladium</taxon>
    </lineage>
</organism>
<dbReference type="InterPro" id="IPR007219">
    <property type="entry name" value="XnlR_reg_dom"/>
</dbReference>
<dbReference type="InterPro" id="IPR046373">
    <property type="entry name" value="Acyl-CoA_Oxase/DH_mid-dom_sf"/>
</dbReference>
<dbReference type="InterPro" id="IPR013786">
    <property type="entry name" value="AcylCoA_DH/ox_N"/>
</dbReference>
<dbReference type="GO" id="GO:0033539">
    <property type="term" value="P:fatty acid beta-oxidation using acyl-CoA dehydrogenase"/>
    <property type="evidence" value="ECO:0007669"/>
    <property type="project" value="TreeGrafter"/>
</dbReference>
<sequence>MAGQKQAPFAEPLWLSRGLSAYYSVSHRRLQREARAYVDEHILPFSEQWEQQGFVPAEVSKESLVCPHGQGPSEQLRAELANPVAVLRCHQQVIAEHARQGYMATAVYPLAKDYLMGQRLPGDIKPSEWDGFHDLIVIDEVARCGYLGVIWALTCGNSIGAPPLVNYGNEQQKRRFLPSILNGSTRFCLAVTEPDAGSDVAGITTTAERKGDKYIVNGAKKWITNGIFADYCTAAVRTGGEGRQGVSALIIPLKVPGVTCRKIENSGVRASGSTYIEFDDVEVPVANLLGREDHGFEIIMSNFNHERLWLACTSLRLARCCIEDAYQHARTRSTFGKPLLANQAIRSKFSASGRKVDSAHALMEQLVHMAGAAQRAGREAHMGGLFANLKVLAGQTLEFVNREAQQTMGGVGYSRGGRGARVEQISRDVRVMVVGGGSEEILTDLAVSQEQRALARLTMSGERETKRARLACLNCRRKNTRCHGERPACALCVRLGQNCEYPAPSAAPAATNALHRHSPPSGLTNDDLAARVAKLEARLRAAQRGTIVDDGDSDGDLDGSIHGFWASNSSSPEKPLTPPQQQRQHQQQHQRQHRRRRRPTPQWSAARPGSGSSKLFSQLPPSPVLKSLVDVYFANCHNQPYCFFHESSLRRDVDAGEIPHYLLLALAATAVRYSTHDYFKDRQLEAAEALSRAAWIIILDQVFTNDNSPNVAAAQGTSLLAIIDFTAGHHRLGWVKIGLAIRLVQSLNLNAEPDAALPPWQQEEHRRVFWSVYLLDKFASCGRSRPPAILDLDCTLSLPCSEEAFRMETPEKTPTLAVFRDLPTNASVIKQLDHFAILVLMCSMLDLTVRDTFQQKPVTLPSWDCRSDFAKISSIIMSFESMHAASADRLGPYIADRFGTYEGFDRQRVGHFIWARGVYHLCGCLLYHPVNMHRHRQTHGADFPSTFTRECLGRCQEHAAKLTNILQQLQTMGCCARGSFLGYMATCAASIHQLYVYSPDEDIATQAVVSCGICLNVLEHLPVCWPNHNLMAAALKDLDTDPRLARLLIDPSQVVVDADADPAQIDGLWQAIDNGLLSDSTRKSPERLPDFSSSLGPGIGDWAFFEDQISNNRNSFLSLALPDLITEL</sequence>
<reference evidence="10 11" key="1">
    <citation type="journal article" date="2015" name="BMC Genomics">
        <title>The genome of the truffle-parasite Tolypocladium ophioglossoides and the evolution of antifungal peptaibiotics.</title>
        <authorList>
            <person name="Quandt C.A."/>
            <person name="Bushley K.E."/>
            <person name="Spatafora J.W."/>
        </authorList>
    </citation>
    <scope>NUCLEOTIDE SEQUENCE [LARGE SCALE GENOMIC DNA]</scope>
    <source>
        <strain evidence="10 11">CBS 100239</strain>
    </source>
</reference>
<dbReference type="InterPro" id="IPR036864">
    <property type="entry name" value="Zn2-C6_fun-type_DNA-bd_sf"/>
</dbReference>
<comment type="cofactor">
    <cofactor evidence="1">
        <name>FAD</name>
        <dbReference type="ChEBI" id="CHEBI:57692"/>
    </cofactor>
</comment>
<evidence type="ECO:0000256" key="4">
    <source>
        <dbReference type="ARBA" id="ARBA00022723"/>
    </source>
</evidence>
<dbReference type="CDD" id="cd00567">
    <property type="entry name" value="ACAD"/>
    <property type="match status" value="1"/>
</dbReference>
<dbReference type="CDD" id="cd00067">
    <property type="entry name" value="GAL4"/>
    <property type="match status" value="1"/>
</dbReference>
<proteinExistence type="inferred from homology"/>
<keyword evidence="5" id="KW-0274">FAD</keyword>
<evidence type="ECO:0000256" key="6">
    <source>
        <dbReference type="ARBA" id="ARBA00023002"/>
    </source>
</evidence>
<dbReference type="InterPro" id="IPR009075">
    <property type="entry name" value="AcylCo_DH/oxidase_C"/>
</dbReference>
<evidence type="ECO:0000256" key="2">
    <source>
        <dbReference type="ARBA" id="ARBA00009347"/>
    </source>
</evidence>
<feature type="region of interest" description="Disordered" evidence="8">
    <location>
        <begin position="546"/>
        <end position="618"/>
    </location>
</feature>
<gene>
    <name evidence="10" type="ORF">TOPH_07734</name>
</gene>
<dbReference type="Gene3D" id="1.20.140.10">
    <property type="entry name" value="Butyryl-CoA Dehydrogenase, subunit A, domain 3"/>
    <property type="match status" value="1"/>
</dbReference>
<comment type="caution">
    <text evidence="10">The sequence shown here is derived from an EMBL/GenBank/DDBJ whole genome shotgun (WGS) entry which is preliminary data.</text>
</comment>
<dbReference type="SUPFAM" id="SSF56645">
    <property type="entry name" value="Acyl-CoA dehydrogenase NM domain-like"/>
    <property type="match status" value="1"/>
</dbReference>
<dbReference type="Pfam" id="PF00172">
    <property type="entry name" value="Zn_clus"/>
    <property type="match status" value="1"/>
</dbReference>
<dbReference type="Gene3D" id="2.40.110.10">
    <property type="entry name" value="Butyryl-CoA Dehydrogenase, subunit A, domain 2"/>
    <property type="match status" value="1"/>
</dbReference>
<dbReference type="GO" id="GO:0000981">
    <property type="term" value="F:DNA-binding transcription factor activity, RNA polymerase II-specific"/>
    <property type="evidence" value="ECO:0007669"/>
    <property type="project" value="InterPro"/>
</dbReference>
<evidence type="ECO:0000259" key="9">
    <source>
        <dbReference type="PROSITE" id="PS50048"/>
    </source>
</evidence>
<dbReference type="GO" id="GO:0003995">
    <property type="term" value="F:acyl-CoA dehydrogenase activity"/>
    <property type="evidence" value="ECO:0007669"/>
    <property type="project" value="InterPro"/>
</dbReference>
<dbReference type="PANTHER" id="PTHR48083">
    <property type="entry name" value="MEDIUM-CHAIN SPECIFIC ACYL-COA DEHYDROGENASE, MITOCHONDRIAL-RELATED"/>
    <property type="match status" value="1"/>
</dbReference>
<dbReference type="Pfam" id="PF02770">
    <property type="entry name" value="Acyl-CoA_dh_M"/>
    <property type="match status" value="1"/>
</dbReference>
<evidence type="ECO:0000256" key="1">
    <source>
        <dbReference type="ARBA" id="ARBA00001974"/>
    </source>
</evidence>
<dbReference type="InterPro" id="IPR009100">
    <property type="entry name" value="AcylCoA_DH/oxidase_NM_dom_sf"/>
</dbReference>
<evidence type="ECO:0000256" key="8">
    <source>
        <dbReference type="SAM" id="MobiDB-lite"/>
    </source>
</evidence>
<dbReference type="FunFam" id="2.40.110.10:FF:000002">
    <property type="entry name" value="Acyl-CoA dehydrogenase fadE12"/>
    <property type="match status" value="1"/>
</dbReference>
<name>A0A0L0N0I4_TOLOC</name>
<dbReference type="Pfam" id="PF04082">
    <property type="entry name" value="Fungal_trans"/>
    <property type="match status" value="1"/>
</dbReference>
<keyword evidence="7" id="KW-0539">Nucleus</keyword>
<dbReference type="Gene3D" id="1.10.540.10">
    <property type="entry name" value="Acyl-CoA dehydrogenase/oxidase, N-terminal domain"/>
    <property type="match status" value="1"/>
</dbReference>
<feature type="compositionally biased region" description="Basic residues" evidence="8">
    <location>
        <begin position="586"/>
        <end position="599"/>
    </location>
</feature>
<dbReference type="GO" id="GO:0008270">
    <property type="term" value="F:zinc ion binding"/>
    <property type="evidence" value="ECO:0007669"/>
    <property type="project" value="InterPro"/>
</dbReference>
<dbReference type="PANTHER" id="PTHR48083:SF17">
    <property type="entry name" value="ACYL-COA DEHYDROGENASE (AFU_ORTHOLOGUE AFUA_2G16630)-RELATED"/>
    <property type="match status" value="1"/>
</dbReference>
<dbReference type="PROSITE" id="PS00072">
    <property type="entry name" value="ACYL_COA_DH_1"/>
    <property type="match status" value="1"/>
</dbReference>
<keyword evidence="6" id="KW-0560">Oxidoreductase</keyword>
<dbReference type="EMBL" id="LFRF01000034">
    <property type="protein sequence ID" value="KND87607.1"/>
    <property type="molecule type" value="Genomic_DNA"/>
</dbReference>
<dbReference type="InterPro" id="IPR006089">
    <property type="entry name" value="Acyl-CoA_DH_CS"/>
</dbReference>
<evidence type="ECO:0000256" key="7">
    <source>
        <dbReference type="ARBA" id="ARBA00023242"/>
    </source>
</evidence>
<evidence type="ECO:0000313" key="10">
    <source>
        <dbReference type="EMBL" id="KND87607.1"/>
    </source>
</evidence>
<dbReference type="SUPFAM" id="SSF47203">
    <property type="entry name" value="Acyl-CoA dehydrogenase C-terminal domain-like"/>
    <property type="match status" value="1"/>
</dbReference>
<dbReference type="Pfam" id="PF02771">
    <property type="entry name" value="Acyl-CoA_dh_N"/>
    <property type="match status" value="1"/>
</dbReference>
<dbReference type="InterPro" id="IPR050741">
    <property type="entry name" value="Acyl-CoA_dehydrogenase"/>
</dbReference>
<comment type="similarity">
    <text evidence="2">Belongs to the acyl-CoA dehydrogenase family.</text>
</comment>
<dbReference type="InterPro" id="IPR001138">
    <property type="entry name" value="Zn2Cys6_DnaBD"/>
</dbReference>
<dbReference type="AlphaFoldDB" id="A0A0L0N0I4"/>
<keyword evidence="3" id="KW-0285">Flavoprotein</keyword>
<protein>
    <submittedName>
        <fullName evidence="10">Acyl-CoA dehydrogenase</fullName>
    </submittedName>
</protein>
<dbReference type="STRING" id="1163406.A0A0L0N0I4"/>
<dbReference type="InterPro" id="IPR006091">
    <property type="entry name" value="Acyl-CoA_Oxase/DH_mid-dom"/>
</dbReference>
<dbReference type="InterPro" id="IPR037069">
    <property type="entry name" value="AcylCoA_DH/ox_N_sf"/>
</dbReference>
<evidence type="ECO:0000313" key="11">
    <source>
        <dbReference type="Proteomes" id="UP000036947"/>
    </source>
</evidence>